<feature type="signal peptide" evidence="12">
    <location>
        <begin position="1"/>
        <end position="19"/>
    </location>
</feature>
<reference evidence="13 14" key="1">
    <citation type="submission" date="2016-01" db="EMBL/GenBank/DDBJ databases">
        <title>Biosynthesis of antibiotic leucinostatins and their inhibition on Phytophthora in bio-control Purpureocillium lilacinum.</title>
        <authorList>
            <person name="Wang G."/>
            <person name="Liu Z."/>
            <person name="Lin R."/>
            <person name="Li E."/>
            <person name="Mao Z."/>
            <person name="Ling J."/>
            <person name="Yin W."/>
            <person name="Xie B."/>
        </authorList>
    </citation>
    <scope>NUCLEOTIDE SEQUENCE [LARGE SCALE GENOMIC DNA]</scope>
    <source>
        <strain evidence="13">PLBJ-1</strain>
    </source>
</reference>
<dbReference type="InterPro" id="IPR051526">
    <property type="entry name" value="Beta-Glucosidase_SUN"/>
</dbReference>
<dbReference type="Pfam" id="PF03856">
    <property type="entry name" value="SUN"/>
    <property type="match status" value="1"/>
</dbReference>
<evidence type="ECO:0000313" key="13">
    <source>
        <dbReference type="EMBL" id="OAQ81436.1"/>
    </source>
</evidence>
<evidence type="ECO:0000256" key="6">
    <source>
        <dbReference type="ARBA" id="ARBA00022801"/>
    </source>
</evidence>
<organism evidence="13 14">
    <name type="scientific">Purpureocillium lilacinum</name>
    <name type="common">Paecilomyces lilacinus</name>
    <dbReference type="NCBI Taxonomy" id="33203"/>
    <lineage>
        <taxon>Eukaryota</taxon>
        <taxon>Fungi</taxon>
        <taxon>Dikarya</taxon>
        <taxon>Ascomycota</taxon>
        <taxon>Pezizomycotina</taxon>
        <taxon>Sordariomycetes</taxon>
        <taxon>Hypocreomycetidae</taxon>
        <taxon>Hypocreales</taxon>
        <taxon>Ophiocordycipitaceae</taxon>
        <taxon>Purpureocillium</taxon>
    </lineage>
</organism>
<evidence type="ECO:0000313" key="14">
    <source>
        <dbReference type="Proteomes" id="UP000078240"/>
    </source>
</evidence>
<feature type="compositionally biased region" description="Low complexity" evidence="11">
    <location>
        <begin position="96"/>
        <end position="113"/>
    </location>
</feature>
<dbReference type="PANTHER" id="PTHR31316:SF0">
    <property type="entry name" value="SECRETED BETA-GLUCOSIDASE SIM1-RELATED"/>
    <property type="match status" value="1"/>
</dbReference>
<proteinExistence type="inferred from homology"/>
<keyword evidence="7" id="KW-0119">Carbohydrate metabolism</keyword>
<feature type="compositionally biased region" description="Pro residues" evidence="11">
    <location>
        <begin position="86"/>
        <end position="95"/>
    </location>
</feature>
<evidence type="ECO:0000256" key="5">
    <source>
        <dbReference type="ARBA" id="ARBA00022729"/>
    </source>
</evidence>
<evidence type="ECO:0000256" key="3">
    <source>
        <dbReference type="ARBA" id="ARBA00022512"/>
    </source>
</evidence>
<dbReference type="GO" id="GO:0031505">
    <property type="term" value="P:fungal-type cell wall organization"/>
    <property type="evidence" value="ECO:0007669"/>
    <property type="project" value="TreeGrafter"/>
</dbReference>
<keyword evidence="6" id="KW-0378">Hydrolase</keyword>
<accession>A0A179GU03</accession>
<feature type="region of interest" description="Disordered" evidence="11">
    <location>
        <begin position="81"/>
        <end position="153"/>
    </location>
</feature>
<dbReference type="AlphaFoldDB" id="A0A179GU03"/>
<feature type="compositionally biased region" description="Pro residues" evidence="11">
    <location>
        <begin position="119"/>
        <end position="134"/>
    </location>
</feature>
<comment type="caution">
    <text evidence="13">The sequence shown here is derived from an EMBL/GenBank/DDBJ whole genome shotgun (WGS) entry which is preliminary data.</text>
</comment>
<keyword evidence="3" id="KW-0134">Cell wall</keyword>
<sequence>MKNVLGLALAASLAASATANSHHHLHRHARKHVGTKVVDKRIEQVEVVVVAAATAYEMAGKPYEASKAEQCIERGECVVVGETTPTLPPPPPPPKTTSEPKPEPTTTSKAPAKFIEKPSPSPPPPKKEPPPPAPSQAKPAKSSSSGNGGTGLTAEFPSGTIKCSHFPSDYGAVGLDWLKTGLWSGLQHCPGHNPIEDTAISFIETLVAGDTCKPETYCSYACPPGWEKSQWPKTQGATGQSVGGLWCNKSGFLELSRPSVKTLCQKGAGGITIKNDLSEVVSTCRTDYSGTENMVIPFVAQPGSTVEVTNPMQSETYVWQGKKTSAQYYINPMGLDKEEACIWGSATRPNVGNWAPLVLGVSQDESGVTWIGLQPNWPTSSAVLPYTVTVTVNGSKQCSVTRGNFSNGNPKGCTVSAQKGDSVVVRFS</sequence>
<dbReference type="InterPro" id="IPR005556">
    <property type="entry name" value="SUN"/>
</dbReference>
<evidence type="ECO:0000256" key="12">
    <source>
        <dbReference type="SAM" id="SignalP"/>
    </source>
</evidence>
<keyword evidence="5 12" id="KW-0732">Signal</keyword>
<comment type="similarity">
    <text evidence="2">Belongs to the SUN family.</text>
</comment>
<evidence type="ECO:0000256" key="1">
    <source>
        <dbReference type="ARBA" id="ARBA00004191"/>
    </source>
</evidence>
<dbReference type="GO" id="GO:0009986">
    <property type="term" value="C:cell surface"/>
    <property type="evidence" value="ECO:0007669"/>
    <property type="project" value="TreeGrafter"/>
</dbReference>
<evidence type="ECO:0000256" key="2">
    <source>
        <dbReference type="ARBA" id="ARBA00010579"/>
    </source>
</evidence>
<feature type="chain" id="PRO_5008102960" evidence="12">
    <location>
        <begin position="20"/>
        <end position="428"/>
    </location>
</feature>
<comment type="subcellular location">
    <subcellularLocation>
        <location evidence="1">Secreted</location>
        <location evidence="1">Cell wall</location>
    </subcellularLocation>
</comment>
<evidence type="ECO:0000256" key="8">
    <source>
        <dbReference type="ARBA" id="ARBA00023295"/>
    </source>
</evidence>
<protein>
    <submittedName>
        <fullName evidence="13">Sun</fullName>
    </submittedName>
</protein>
<evidence type="ECO:0000256" key="10">
    <source>
        <dbReference type="ARBA" id="ARBA00023326"/>
    </source>
</evidence>
<name>A0A179GU03_PURLI</name>
<dbReference type="EMBL" id="LSBH01000003">
    <property type="protein sequence ID" value="OAQ81436.1"/>
    <property type="molecule type" value="Genomic_DNA"/>
</dbReference>
<evidence type="ECO:0000256" key="7">
    <source>
        <dbReference type="ARBA" id="ARBA00023277"/>
    </source>
</evidence>
<dbReference type="GO" id="GO:0009277">
    <property type="term" value="C:fungal-type cell wall"/>
    <property type="evidence" value="ECO:0007669"/>
    <property type="project" value="TreeGrafter"/>
</dbReference>
<gene>
    <name evidence="13" type="ORF">VFPBJ_04020</name>
</gene>
<keyword evidence="9" id="KW-0961">Cell wall biogenesis/degradation</keyword>
<evidence type="ECO:0000256" key="4">
    <source>
        <dbReference type="ARBA" id="ARBA00022525"/>
    </source>
</evidence>
<feature type="compositionally biased region" description="Low complexity" evidence="11">
    <location>
        <begin position="135"/>
        <end position="145"/>
    </location>
</feature>
<evidence type="ECO:0000256" key="9">
    <source>
        <dbReference type="ARBA" id="ARBA00023316"/>
    </source>
</evidence>
<keyword evidence="10" id="KW-0624">Polysaccharide degradation</keyword>
<dbReference type="Proteomes" id="UP000078240">
    <property type="component" value="Unassembled WGS sequence"/>
</dbReference>
<dbReference type="GO" id="GO:0016798">
    <property type="term" value="F:hydrolase activity, acting on glycosyl bonds"/>
    <property type="evidence" value="ECO:0007669"/>
    <property type="project" value="UniProtKB-KW"/>
</dbReference>
<keyword evidence="8" id="KW-0326">Glycosidase</keyword>
<keyword evidence="4" id="KW-0964">Secreted</keyword>
<dbReference type="PANTHER" id="PTHR31316">
    <property type="entry name" value="BETA-GLUCOSIDASE-LIKE PROTEIN NCA3, MITOCHONDRIAL-RELATED"/>
    <property type="match status" value="1"/>
</dbReference>
<evidence type="ECO:0000256" key="11">
    <source>
        <dbReference type="SAM" id="MobiDB-lite"/>
    </source>
</evidence>
<dbReference type="GO" id="GO:0000272">
    <property type="term" value="P:polysaccharide catabolic process"/>
    <property type="evidence" value="ECO:0007669"/>
    <property type="project" value="UniProtKB-KW"/>
</dbReference>